<evidence type="ECO:0000313" key="5">
    <source>
        <dbReference type="Proteomes" id="UP000317839"/>
    </source>
</evidence>
<feature type="coiled-coil region" evidence="2">
    <location>
        <begin position="5"/>
        <end position="60"/>
    </location>
</feature>
<dbReference type="InterPro" id="IPR054612">
    <property type="entry name" value="Phage_capsid-like_C"/>
</dbReference>
<organism evidence="4 5">
    <name type="scientific">Aliikangiella marina</name>
    <dbReference type="NCBI Taxonomy" id="1712262"/>
    <lineage>
        <taxon>Bacteria</taxon>
        <taxon>Pseudomonadati</taxon>
        <taxon>Pseudomonadota</taxon>
        <taxon>Gammaproteobacteria</taxon>
        <taxon>Oceanospirillales</taxon>
        <taxon>Pleioneaceae</taxon>
        <taxon>Aliikangiella</taxon>
    </lineage>
</organism>
<dbReference type="SUPFAM" id="SSF56563">
    <property type="entry name" value="Major capsid protein gp5"/>
    <property type="match status" value="1"/>
</dbReference>
<dbReference type="NCBIfam" id="TIGR01554">
    <property type="entry name" value="major_cap_HK97"/>
    <property type="match status" value="1"/>
</dbReference>
<evidence type="ECO:0000256" key="2">
    <source>
        <dbReference type="SAM" id="Coils"/>
    </source>
</evidence>
<proteinExistence type="predicted"/>
<comment type="subcellular location">
    <subcellularLocation>
        <location evidence="1">Virion</location>
    </subcellularLocation>
</comment>
<dbReference type="Proteomes" id="UP000317839">
    <property type="component" value="Unassembled WGS sequence"/>
</dbReference>
<evidence type="ECO:0000259" key="3">
    <source>
        <dbReference type="Pfam" id="PF05065"/>
    </source>
</evidence>
<comment type="caution">
    <text evidence="4">The sequence shown here is derived from an EMBL/GenBank/DDBJ whole genome shotgun (WGS) entry which is preliminary data.</text>
</comment>
<gene>
    <name evidence="4" type="ORF">FLL45_01525</name>
</gene>
<protein>
    <submittedName>
        <fullName evidence="4">Phage major capsid protein</fullName>
    </submittedName>
</protein>
<dbReference type="OrthoDB" id="9786516at2"/>
<accession>A0A545THG1</accession>
<dbReference type="RefSeq" id="WP_142888027.1">
    <property type="nucleotide sequence ID" value="NZ_VIKR01000001.1"/>
</dbReference>
<feature type="domain" description="Phage capsid-like C-terminal" evidence="3">
    <location>
        <begin position="134"/>
        <end position="405"/>
    </location>
</feature>
<sequence length="415" mass="45671">MSKTIQELREQRQALAKEVRQLVDNNEGSRWEENNCQASYDDKVTQIDRIEAEIDRKQKALDIDAKAQERVRQFADQNNLSEDEAAAIKAKNAESFVAFAKHGWDGLDEDQVRAAKERNESIKNTMSTGTGSEGGFTVAPEFAATLLETLKEYGGMRQAATVISTSTGTDLPWPTTNATAEEGEIVGENADVSDEDADFSTISIGSQKYSSKVITVPFELLQDTAINIEAHIAQRLQTRLGRITNRMYTTGTGIGQPNGLFTAAGVGRIGQAGQTTSLTYDDLIDLEHSVDPAYRRMGASWMFHDTTLRDMKKIKDNDGRPIWLPGYDVGEGNSILGYQYTINQDAPQMAASAKSVAFGDLNKYVIRDVMQFLFFRMADSAFTRKGQVGFLAFMRSGGNLIDVGGAVKCYQNSAT</sequence>
<evidence type="ECO:0000313" key="4">
    <source>
        <dbReference type="EMBL" id="TQV76667.1"/>
    </source>
</evidence>
<dbReference type="InterPro" id="IPR024455">
    <property type="entry name" value="Phage_capsid"/>
</dbReference>
<name>A0A545THG1_9GAMM</name>
<dbReference type="EMBL" id="VIKR01000001">
    <property type="protein sequence ID" value="TQV76667.1"/>
    <property type="molecule type" value="Genomic_DNA"/>
</dbReference>
<evidence type="ECO:0000256" key="1">
    <source>
        <dbReference type="ARBA" id="ARBA00004328"/>
    </source>
</evidence>
<dbReference type="AlphaFoldDB" id="A0A545THG1"/>
<reference evidence="4 5" key="1">
    <citation type="submission" date="2019-06" db="EMBL/GenBank/DDBJ databases">
        <title>Draft genome of Aliikangiella marina GYP-15.</title>
        <authorList>
            <person name="Wang G."/>
        </authorList>
    </citation>
    <scope>NUCLEOTIDE SEQUENCE [LARGE SCALE GENOMIC DNA]</scope>
    <source>
        <strain evidence="4 5">GYP-15</strain>
    </source>
</reference>
<keyword evidence="5" id="KW-1185">Reference proteome</keyword>
<dbReference type="Gene3D" id="3.30.2400.10">
    <property type="entry name" value="Major capsid protein gp5"/>
    <property type="match status" value="1"/>
</dbReference>
<dbReference type="Pfam" id="PF05065">
    <property type="entry name" value="Phage_capsid"/>
    <property type="match status" value="1"/>
</dbReference>
<keyword evidence="2" id="KW-0175">Coiled coil</keyword>